<dbReference type="Proteomes" id="UP000225997">
    <property type="component" value="Unassembled WGS sequence"/>
</dbReference>
<sequence length="72" mass="8632">MKQIKDVVELLQEIKPYLRNKENEQLFKKVMTRFLQEQGYGETKTKDVLNELLKEMNTNEITLGCVKHHRLK</sequence>
<organism evidence="1 2">
    <name type="scientific">Bacillus toyonensis</name>
    <dbReference type="NCBI Taxonomy" id="155322"/>
    <lineage>
        <taxon>Bacteria</taxon>
        <taxon>Bacillati</taxon>
        <taxon>Bacillota</taxon>
        <taxon>Bacilli</taxon>
        <taxon>Bacillales</taxon>
        <taxon>Bacillaceae</taxon>
        <taxon>Bacillus</taxon>
        <taxon>Bacillus cereus group</taxon>
    </lineage>
</organism>
<dbReference type="RefSeq" id="WP_100064589.1">
    <property type="nucleotide sequence ID" value="NZ_NUSQ01000060.1"/>
</dbReference>
<comment type="caution">
    <text evidence="1">The sequence shown here is derived from an EMBL/GenBank/DDBJ whole genome shotgun (WGS) entry which is preliminary data.</text>
</comment>
<gene>
    <name evidence="1" type="ORF">COF40_15140</name>
</gene>
<name>A0A2C4QZ88_9BACI</name>
<evidence type="ECO:0000313" key="1">
    <source>
        <dbReference type="EMBL" id="PHD69793.1"/>
    </source>
</evidence>
<protein>
    <submittedName>
        <fullName evidence="1">Uncharacterized protein</fullName>
    </submittedName>
</protein>
<accession>A0A2C4QZ88</accession>
<dbReference type="AlphaFoldDB" id="A0A2C4QZ88"/>
<proteinExistence type="predicted"/>
<reference evidence="1 2" key="1">
    <citation type="submission" date="2017-09" db="EMBL/GenBank/DDBJ databases">
        <title>Large-scale bioinformatics analysis of Bacillus genomes uncovers conserved roles of natural products in bacterial physiology.</title>
        <authorList>
            <consortium name="Agbiome Team Llc"/>
            <person name="Bleich R.M."/>
            <person name="Grubbs K.J."/>
            <person name="Santa Maria K.C."/>
            <person name="Allen S.E."/>
            <person name="Farag S."/>
            <person name="Shank E.A."/>
            <person name="Bowers A."/>
        </authorList>
    </citation>
    <scope>NUCLEOTIDE SEQUENCE [LARGE SCALE GENOMIC DNA]</scope>
    <source>
        <strain evidence="1 2">AFS044250</strain>
    </source>
</reference>
<dbReference type="EMBL" id="NUSQ01000060">
    <property type="protein sequence ID" value="PHD69793.1"/>
    <property type="molecule type" value="Genomic_DNA"/>
</dbReference>
<evidence type="ECO:0000313" key="2">
    <source>
        <dbReference type="Proteomes" id="UP000225997"/>
    </source>
</evidence>